<keyword evidence="2" id="KW-1003">Cell membrane</keyword>
<dbReference type="GO" id="GO:0006824">
    <property type="term" value="P:cobalt ion transport"/>
    <property type="evidence" value="ECO:0007669"/>
    <property type="project" value="InterPro"/>
</dbReference>
<evidence type="ECO:0000313" key="8">
    <source>
        <dbReference type="Proteomes" id="UP000284841"/>
    </source>
</evidence>
<feature type="transmembrane region" description="Helical" evidence="6">
    <location>
        <begin position="109"/>
        <end position="129"/>
    </location>
</feature>
<feature type="transmembrane region" description="Helical" evidence="6">
    <location>
        <begin position="63"/>
        <end position="83"/>
    </location>
</feature>
<dbReference type="EMBL" id="QRMS01000009">
    <property type="protein sequence ID" value="RHJ83382.1"/>
    <property type="molecule type" value="Genomic_DNA"/>
</dbReference>
<evidence type="ECO:0000256" key="1">
    <source>
        <dbReference type="ARBA" id="ARBA00004651"/>
    </source>
</evidence>
<reference evidence="7 8" key="1">
    <citation type="submission" date="2018-08" db="EMBL/GenBank/DDBJ databases">
        <title>A genome reference for cultivated species of the human gut microbiota.</title>
        <authorList>
            <person name="Zou Y."/>
            <person name="Xue W."/>
            <person name="Luo G."/>
        </authorList>
    </citation>
    <scope>NUCLEOTIDE SEQUENCE [LARGE SCALE GENOMIC DNA]</scope>
    <source>
        <strain evidence="7 8">AM07-24</strain>
    </source>
</reference>
<gene>
    <name evidence="7" type="primary">cbiQ</name>
    <name evidence="7" type="ORF">DW099_18880</name>
</gene>
<protein>
    <submittedName>
        <fullName evidence="7">Cobalt ECF transporter T component CbiQ</fullName>
    </submittedName>
</protein>
<dbReference type="PANTHER" id="PTHR43723:SF1">
    <property type="entry name" value="COBALT TRANSPORT PROTEIN CBIQ"/>
    <property type="match status" value="1"/>
</dbReference>
<evidence type="ECO:0000313" key="7">
    <source>
        <dbReference type="EMBL" id="RHJ83382.1"/>
    </source>
</evidence>
<evidence type="ECO:0000256" key="2">
    <source>
        <dbReference type="ARBA" id="ARBA00022475"/>
    </source>
</evidence>
<evidence type="ECO:0000256" key="5">
    <source>
        <dbReference type="ARBA" id="ARBA00023136"/>
    </source>
</evidence>
<proteinExistence type="predicted"/>
<feature type="transmembrane region" description="Helical" evidence="6">
    <location>
        <begin position="150"/>
        <end position="172"/>
    </location>
</feature>
<dbReference type="RefSeq" id="WP_067535936.1">
    <property type="nucleotide sequence ID" value="NZ_AP025567.1"/>
</dbReference>
<keyword evidence="4 6" id="KW-1133">Transmembrane helix</keyword>
<evidence type="ECO:0000256" key="3">
    <source>
        <dbReference type="ARBA" id="ARBA00022692"/>
    </source>
</evidence>
<comment type="caution">
    <text evidence="7">The sequence shown here is derived from an EMBL/GenBank/DDBJ whole genome shotgun (WGS) entry which is preliminary data.</text>
</comment>
<dbReference type="GO" id="GO:0043190">
    <property type="term" value="C:ATP-binding cassette (ABC) transporter complex"/>
    <property type="evidence" value="ECO:0007669"/>
    <property type="project" value="InterPro"/>
</dbReference>
<evidence type="ECO:0000256" key="6">
    <source>
        <dbReference type="SAM" id="Phobius"/>
    </source>
</evidence>
<dbReference type="InterPro" id="IPR052770">
    <property type="entry name" value="Cobalt_transport_CbiQ"/>
</dbReference>
<accession>A0A415DTV5</accession>
<dbReference type="STRING" id="1776384.GCA_900086585_01473"/>
<dbReference type="NCBIfam" id="TIGR02454">
    <property type="entry name" value="ECF_T_CbiQ"/>
    <property type="match status" value="1"/>
</dbReference>
<dbReference type="Pfam" id="PF02361">
    <property type="entry name" value="CbiQ"/>
    <property type="match status" value="1"/>
</dbReference>
<dbReference type="GeneID" id="83003852"/>
<organism evidence="7 8">
    <name type="scientific">Emergencia timonensis</name>
    <dbReference type="NCBI Taxonomy" id="1776384"/>
    <lineage>
        <taxon>Bacteria</taxon>
        <taxon>Bacillati</taxon>
        <taxon>Bacillota</taxon>
        <taxon>Clostridia</taxon>
        <taxon>Peptostreptococcales</taxon>
        <taxon>Anaerovoracaceae</taxon>
        <taxon>Emergencia</taxon>
    </lineage>
</organism>
<keyword evidence="5 6" id="KW-0472">Membrane</keyword>
<keyword evidence="3 6" id="KW-0812">Transmembrane</keyword>
<dbReference type="OrthoDB" id="9815246at2"/>
<feature type="transmembrane region" description="Helical" evidence="6">
    <location>
        <begin position="22"/>
        <end position="51"/>
    </location>
</feature>
<dbReference type="InterPro" id="IPR003339">
    <property type="entry name" value="ABC/ECF_trnsptr_transmembrane"/>
</dbReference>
<dbReference type="PANTHER" id="PTHR43723">
    <property type="entry name" value="COBALT TRANSPORT PROTEIN CBIQ"/>
    <property type="match status" value="1"/>
</dbReference>
<dbReference type="AlphaFoldDB" id="A0A415DTV5"/>
<keyword evidence="8" id="KW-1185">Reference proteome</keyword>
<dbReference type="CDD" id="cd16914">
    <property type="entry name" value="EcfT"/>
    <property type="match status" value="1"/>
</dbReference>
<dbReference type="InterPro" id="IPR012809">
    <property type="entry name" value="ECF_CbiQ"/>
</dbReference>
<name>A0A415DTV5_9FIRM</name>
<comment type="subcellular location">
    <subcellularLocation>
        <location evidence="1">Cell membrane</location>
        <topology evidence="1">Multi-pass membrane protein</topology>
    </subcellularLocation>
</comment>
<feature type="transmembrane region" description="Helical" evidence="6">
    <location>
        <begin position="237"/>
        <end position="254"/>
    </location>
</feature>
<dbReference type="Proteomes" id="UP000284841">
    <property type="component" value="Unassembled WGS sequence"/>
</dbReference>
<sequence>MILIDKLCYLSKIRYVNPAEKFAFAVLTLIFCIVSRSIVMGLFILAFNSFLTIKIGGISARRYGNLMLVPLAFLLLSTVAIIVNLSKHPLDAFALQIGGWYLTGSWNSVLHGLQLIVTAMAAVSCLYFLSLNTTMTDILSVLRKMHCPALLVELMLLIYRYIFVLLDVAYFISTSQNARLGHKDLRTSIKSFGGMVQALFIRAMKRSRNLYDAMEARCYDGEIRVLEENHEVSRRNIIMIAVFELVLFGFTVFIKMQG</sequence>
<evidence type="ECO:0000256" key="4">
    <source>
        <dbReference type="ARBA" id="ARBA00022989"/>
    </source>
</evidence>